<sequence>MKKPLLGYGRYLLLLLLPCFAFHPTSVDRREVSTALFAANTQETFDTGTKTDYATGTVALTTGNWILTDGVLGATDADRKNGAQAVRLQGAGKLTMDFYLPTGASTITIQHAIYGSDGSSSWELWAQAQSCNCNKWTKLGNTVSTTSNTLQTAAFTANISGNVKFEIRKTSGGSARLNLDDFAVTEFGTEAPSVDNNNVALGNPSGAVTDVSYFDNYLLVKPQYVMSYNRDQGKPNWVSWHLDISDRGTADRQDDFRNDPSLPDGWYQVQSTSYSGSGFDRGHNCPSADRTSTLENNSATFFMTNMMPQAPNNNQKTWADLENYTRTFLPGNEVYVICGSYGVGGVGSNNATVVNTLDQGRVTVPARCWKVIVVLPVGDNDASRVNANTRIIAIDTPNVNSIDTNWGTYRTSVDAIEKATGYDLLSNLPVDVQTVIESKVDNGPTN</sequence>
<feature type="active site" description="Proton acceptor" evidence="1">
    <location>
        <position position="283"/>
    </location>
</feature>
<feature type="signal peptide" evidence="3">
    <location>
        <begin position="1"/>
        <end position="21"/>
    </location>
</feature>
<evidence type="ECO:0000256" key="1">
    <source>
        <dbReference type="PIRSR" id="PIRSR640255-1"/>
    </source>
</evidence>
<proteinExistence type="predicted"/>
<evidence type="ECO:0000313" key="7">
    <source>
        <dbReference type="Proteomes" id="UP000305398"/>
    </source>
</evidence>
<keyword evidence="6" id="KW-0540">Nuclease</keyword>
<dbReference type="AlphaFoldDB" id="A0A5B7ZVJ5"/>
<protein>
    <submittedName>
        <fullName evidence="6">DNA/RNA non-specific endonuclease</fullName>
    </submittedName>
</protein>
<dbReference type="RefSeq" id="WP_139513475.1">
    <property type="nucleotide sequence ID" value="NZ_CP040896.1"/>
</dbReference>
<dbReference type="InterPro" id="IPR044929">
    <property type="entry name" value="DNA/RNA_non-sp_Endonuclease_sf"/>
</dbReference>
<dbReference type="SMART" id="SM00477">
    <property type="entry name" value="NUC"/>
    <property type="match status" value="1"/>
</dbReference>
<keyword evidence="6" id="KW-0378">Hydrolase</keyword>
<keyword evidence="7" id="KW-1185">Reference proteome</keyword>
<dbReference type="GO" id="GO:0004519">
    <property type="term" value="F:endonuclease activity"/>
    <property type="evidence" value="ECO:0007669"/>
    <property type="project" value="UniProtKB-KW"/>
</dbReference>
<feature type="domain" description="ENPP1-3/EXOG-like endonuclease/phosphodiesterase" evidence="4">
    <location>
        <begin position="221"/>
        <end position="431"/>
    </location>
</feature>
<dbReference type="GO" id="GO:0046872">
    <property type="term" value="F:metal ion binding"/>
    <property type="evidence" value="ECO:0007669"/>
    <property type="project" value="UniProtKB-KW"/>
</dbReference>
<evidence type="ECO:0000259" key="5">
    <source>
        <dbReference type="SMART" id="SM00892"/>
    </source>
</evidence>
<feature type="chain" id="PRO_5022775317" evidence="3">
    <location>
        <begin position="22"/>
        <end position="446"/>
    </location>
</feature>
<dbReference type="KEGG" id="hyj:FHG12_00100"/>
<dbReference type="OrthoDB" id="9811262at2"/>
<dbReference type="InterPro" id="IPR020821">
    <property type="entry name" value="ENPP1-3/EXOG-like_nuc-like"/>
</dbReference>
<dbReference type="CDD" id="cd00091">
    <property type="entry name" value="NUC"/>
    <property type="match status" value="1"/>
</dbReference>
<gene>
    <name evidence="6" type="ORF">FHG12_00100</name>
</gene>
<feature type="domain" description="DNA/RNA non-specific endonuclease/pyrophosphatase/phosphodiesterase" evidence="5">
    <location>
        <begin position="220"/>
        <end position="431"/>
    </location>
</feature>
<accession>A0A5B7ZVJ5</accession>
<dbReference type="PANTHER" id="PTHR13966">
    <property type="entry name" value="ENDONUCLEASE RELATED"/>
    <property type="match status" value="1"/>
</dbReference>
<dbReference type="InterPro" id="IPR044925">
    <property type="entry name" value="His-Me_finger_sf"/>
</dbReference>
<dbReference type="InterPro" id="IPR001604">
    <property type="entry name" value="Endo_G_ENPP1-like_dom"/>
</dbReference>
<feature type="binding site" evidence="2">
    <location>
        <position position="314"/>
    </location>
    <ligand>
        <name>Mg(2+)</name>
        <dbReference type="ChEBI" id="CHEBI:18420"/>
        <note>catalytic</note>
    </ligand>
</feature>
<dbReference type="Proteomes" id="UP000305398">
    <property type="component" value="Chromosome"/>
</dbReference>
<dbReference type="Gene3D" id="3.40.570.10">
    <property type="entry name" value="Extracellular Endonuclease, subunit A"/>
    <property type="match status" value="1"/>
</dbReference>
<evidence type="ECO:0000256" key="3">
    <source>
        <dbReference type="SAM" id="SignalP"/>
    </source>
</evidence>
<dbReference type="GO" id="GO:0016787">
    <property type="term" value="F:hydrolase activity"/>
    <property type="evidence" value="ECO:0007669"/>
    <property type="project" value="InterPro"/>
</dbReference>
<name>A0A5B7ZVJ5_9BACT</name>
<dbReference type="SUPFAM" id="SSF54060">
    <property type="entry name" value="His-Me finger endonucleases"/>
    <property type="match status" value="1"/>
</dbReference>
<reference evidence="6 7" key="1">
    <citation type="submission" date="2019-06" db="EMBL/GenBank/DDBJ databases">
        <authorList>
            <person name="Srinivasan S."/>
        </authorList>
    </citation>
    <scope>NUCLEOTIDE SEQUENCE [LARGE SCALE GENOMIC DNA]</scope>
    <source>
        <strain evidence="6 7">17J68-5</strain>
    </source>
</reference>
<organism evidence="6 7">
    <name type="scientific">Hymenobacter jejuensis</name>
    <dbReference type="NCBI Taxonomy" id="2502781"/>
    <lineage>
        <taxon>Bacteria</taxon>
        <taxon>Pseudomonadati</taxon>
        <taxon>Bacteroidota</taxon>
        <taxon>Cytophagia</taxon>
        <taxon>Cytophagales</taxon>
        <taxon>Hymenobacteraceae</taxon>
        <taxon>Hymenobacter</taxon>
    </lineage>
</organism>
<evidence type="ECO:0000259" key="4">
    <source>
        <dbReference type="SMART" id="SM00477"/>
    </source>
</evidence>
<keyword evidence="2" id="KW-0479">Metal-binding</keyword>
<keyword evidence="6" id="KW-0255">Endonuclease</keyword>
<dbReference type="EMBL" id="CP040896">
    <property type="protein sequence ID" value="QDA58595.1"/>
    <property type="molecule type" value="Genomic_DNA"/>
</dbReference>
<dbReference type="SMART" id="SM00892">
    <property type="entry name" value="Endonuclease_NS"/>
    <property type="match status" value="1"/>
</dbReference>
<evidence type="ECO:0000256" key="2">
    <source>
        <dbReference type="PIRSR" id="PIRSR640255-2"/>
    </source>
</evidence>
<evidence type="ECO:0000313" key="6">
    <source>
        <dbReference type="EMBL" id="QDA58595.1"/>
    </source>
</evidence>
<dbReference type="InterPro" id="IPR040255">
    <property type="entry name" value="Non-specific_endonuclease"/>
</dbReference>
<dbReference type="GO" id="GO:0003676">
    <property type="term" value="F:nucleic acid binding"/>
    <property type="evidence" value="ECO:0007669"/>
    <property type="project" value="InterPro"/>
</dbReference>
<dbReference type="PANTHER" id="PTHR13966:SF5">
    <property type="entry name" value="ENDONUCLEASE G, MITOCHONDRIAL"/>
    <property type="match status" value="1"/>
</dbReference>
<dbReference type="Pfam" id="PF01223">
    <property type="entry name" value="Endonuclease_NS"/>
    <property type="match status" value="1"/>
</dbReference>
<keyword evidence="3" id="KW-0732">Signal</keyword>